<evidence type="ECO:0000313" key="3">
    <source>
        <dbReference type="EMBL" id="NUZ04979.1"/>
    </source>
</evidence>
<dbReference type="EMBL" id="JABWMJ010000002">
    <property type="protein sequence ID" value="NUZ04979.1"/>
    <property type="molecule type" value="Genomic_DNA"/>
</dbReference>
<feature type="signal peptide" evidence="1">
    <location>
        <begin position="1"/>
        <end position="20"/>
    </location>
</feature>
<keyword evidence="1" id="KW-0732">Signal</keyword>
<feature type="chain" id="PRO_5030704426" evidence="1">
    <location>
        <begin position="21"/>
        <end position="210"/>
    </location>
</feature>
<name>A0A7Y6NKX1_9BURK</name>
<proteinExistence type="predicted"/>
<dbReference type="AlphaFoldDB" id="A0A7Y6NKX1"/>
<dbReference type="Pfam" id="PF07452">
    <property type="entry name" value="CHRD"/>
    <property type="match status" value="1"/>
</dbReference>
<organism evidence="3 4">
    <name type="scientific">Piscinibacter koreensis</name>
    <dbReference type="NCBI Taxonomy" id="2742824"/>
    <lineage>
        <taxon>Bacteria</taxon>
        <taxon>Pseudomonadati</taxon>
        <taxon>Pseudomonadota</taxon>
        <taxon>Betaproteobacteria</taxon>
        <taxon>Burkholderiales</taxon>
        <taxon>Sphaerotilaceae</taxon>
        <taxon>Piscinibacter</taxon>
    </lineage>
</organism>
<protein>
    <submittedName>
        <fullName evidence="3">CHRD domain-containing protein</fullName>
    </submittedName>
</protein>
<reference evidence="3 4" key="1">
    <citation type="submission" date="2020-06" db="EMBL/GenBank/DDBJ databases">
        <title>Schlegella sp. ID0723 isolated from air conditioner.</title>
        <authorList>
            <person name="Kim D.Y."/>
            <person name="Kim D.-U."/>
        </authorList>
    </citation>
    <scope>NUCLEOTIDE SEQUENCE [LARGE SCALE GENOMIC DNA]</scope>
    <source>
        <strain evidence="3 4">ID0723</strain>
    </source>
</reference>
<dbReference type="InterPro" id="IPR010895">
    <property type="entry name" value="CHRD"/>
</dbReference>
<keyword evidence="4" id="KW-1185">Reference proteome</keyword>
<feature type="domain" description="CHRD" evidence="2">
    <location>
        <begin position="26"/>
        <end position="184"/>
    </location>
</feature>
<dbReference type="Proteomes" id="UP000529637">
    <property type="component" value="Unassembled WGS sequence"/>
</dbReference>
<gene>
    <name evidence="3" type="ORF">HQN59_04305</name>
</gene>
<dbReference type="InterPro" id="IPR013424">
    <property type="entry name" value="Ice-binding_C"/>
</dbReference>
<evidence type="ECO:0000313" key="4">
    <source>
        <dbReference type="Proteomes" id="UP000529637"/>
    </source>
</evidence>
<accession>A0A7Y6NKX1</accession>
<dbReference type="NCBIfam" id="TIGR02595">
    <property type="entry name" value="PEP_CTERM"/>
    <property type="match status" value="1"/>
</dbReference>
<evidence type="ECO:0000259" key="2">
    <source>
        <dbReference type="Pfam" id="PF07452"/>
    </source>
</evidence>
<sequence>MRRSALALVVFGALGVQAHAAPVFLAATLTNGQERPNPAVPTLSDNTTPRPASFGTAEFVLNDARTSLAFTATIFNIDFTGTQTADAYDNLTAAHIHAGPTVTPNTTGGVVWGFFGAPFNDNNPNDLVVTPFATGVGGTIRGKWDAPEGNNTTLAAQLDNILSGRSYINFHTTQFGSGEVRGAILQVPEPASLALVVAAGLWAGLARRRC</sequence>
<comment type="caution">
    <text evidence="3">The sequence shown here is derived from an EMBL/GenBank/DDBJ whole genome shotgun (WGS) entry which is preliminary data.</text>
</comment>
<evidence type="ECO:0000256" key="1">
    <source>
        <dbReference type="SAM" id="SignalP"/>
    </source>
</evidence>
<dbReference type="RefSeq" id="WP_176066473.1">
    <property type="nucleotide sequence ID" value="NZ_JABWMJ010000002.1"/>
</dbReference>